<dbReference type="STRING" id="211114.SAMN04489726_5683"/>
<dbReference type="RefSeq" id="WP_030427804.1">
    <property type="nucleotide sequence ID" value="NZ_JOEF01000003.1"/>
</dbReference>
<dbReference type="AlphaFoldDB" id="A0A1G9ZSK0"/>
<name>A0A1G9ZSK0_ALLAB</name>
<evidence type="ECO:0000313" key="7">
    <source>
        <dbReference type="Proteomes" id="UP000183376"/>
    </source>
</evidence>
<dbReference type="GO" id="GO:0003700">
    <property type="term" value="F:DNA-binding transcription factor activity"/>
    <property type="evidence" value="ECO:0007669"/>
    <property type="project" value="TreeGrafter"/>
</dbReference>
<evidence type="ECO:0000313" key="6">
    <source>
        <dbReference type="EMBL" id="SDN24248.1"/>
    </source>
</evidence>
<keyword evidence="3" id="KW-0804">Transcription</keyword>
<protein>
    <submittedName>
        <fullName evidence="6">DNA-binding transcriptional regulator, AcrR family</fullName>
    </submittedName>
</protein>
<dbReference type="EMBL" id="LT629701">
    <property type="protein sequence ID" value="SDN24248.1"/>
    <property type="molecule type" value="Genomic_DNA"/>
</dbReference>
<dbReference type="PANTHER" id="PTHR30055:SF234">
    <property type="entry name" value="HTH-TYPE TRANSCRIPTIONAL REGULATOR BETI"/>
    <property type="match status" value="1"/>
</dbReference>
<dbReference type="OrthoDB" id="3572434at2"/>
<dbReference type="SUPFAM" id="SSF46689">
    <property type="entry name" value="Homeodomain-like"/>
    <property type="match status" value="1"/>
</dbReference>
<dbReference type="eggNOG" id="COG1309">
    <property type="taxonomic scope" value="Bacteria"/>
</dbReference>
<evidence type="ECO:0000256" key="4">
    <source>
        <dbReference type="PROSITE-ProRule" id="PRU00335"/>
    </source>
</evidence>
<feature type="domain" description="HTH tetR-type" evidence="5">
    <location>
        <begin position="6"/>
        <end position="65"/>
    </location>
</feature>
<dbReference type="PROSITE" id="PS50977">
    <property type="entry name" value="HTH_TETR_2"/>
    <property type="match status" value="1"/>
</dbReference>
<evidence type="ECO:0000259" key="5">
    <source>
        <dbReference type="PROSITE" id="PS50977"/>
    </source>
</evidence>
<gene>
    <name evidence="6" type="ORF">SAMN04489726_5683</name>
</gene>
<dbReference type="InterPro" id="IPR009057">
    <property type="entry name" value="Homeodomain-like_sf"/>
</dbReference>
<dbReference type="Gene3D" id="1.10.357.10">
    <property type="entry name" value="Tetracycline Repressor, domain 2"/>
    <property type="match status" value="1"/>
</dbReference>
<dbReference type="InterPro" id="IPR050109">
    <property type="entry name" value="HTH-type_TetR-like_transc_reg"/>
</dbReference>
<dbReference type="SUPFAM" id="SSF48498">
    <property type="entry name" value="Tetracyclin repressor-like, C-terminal domain"/>
    <property type="match status" value="1"/>
</dbReference>
<evidence type="ECO:0000256" key="1">
    <source>
        <dbReference type="ARBA" id="ARBA00023015"/>
    </source>
</evidence>
<organism evidence="6 7">
    <name type="scientific">Allokutzneria albata</name>
    <name type="common">Kibdelosporangium albatum</name>
    <dbReference type="NCBI Taxonomy" id="211114"/>
    <lineage>
        <taxon>Bacteria</taxon>
        <taxon>Bacillati</taxon>
        <taxon>Actinomycetota</taxon>
        <taxon>Actinomycetes</taxon>
        <taxon>Pseudonocardiales</taxon>
        <taxon>Pseudonocardiaceae</taxon>
        <taxon>Allokutzneria</taxon>
    </lineage>
</organism>
<evidence type="ECO:0000256" key="3">
    <source>
        <dbReference type="ARBA" id="ARBA00023163"/>
    </source>
</evidence>
<proteinExistence type="predicted"/>
<reference evidence="6 7" key="1">
    <citation type="submission" date="2016-10" db="EMBL/GenBank/DDBJ databases">
        <authorList>
            <person name="de Groot N.N."/>
        </authorList>
    </citation>
    <scope>NUCLEOTIDE SEQUENCE [LARGE SCALE GENOMIC DNA]</scope>
    <source>
        <strain evidence="6 7">DSM 44149</strain>
    </source>
</reference>
<dbReference type="Pfam" id="PF00440">
    <property type="entry name" value="TetR_N"/>
    <property type="match status" value="1"/>
</dbReference>
<sequence>MPRPRTITDEQLLDATGRTIKRRGPAFTLADVAKEAGVSVGTFAQRFGSKHGLLLALFTPGTEQAVRAVRAAAAKHTDPVEALRAGAVAAFADLDDPETAANDLAQLASDLADPALRVALDKHFSTVQAELAALAAAAGLPGAPEPESAGRILHALGNGTAIQWSVQPSGKLISLLRKDISAVIDAWAYAA</sequence>
<dbReference type="InterPro" id="IPR036271">
    <property type="entry name" value="Tet_transcr_reg_TetR-rel_C_sf"/>
</dbReference>
<dbReference type="PANTHER" id="PTHR30055">
    <property type="entry name" value="HTH-TYPE TRANSCRIPTIONAL REGULATOR RUTR"/>
    <property type="match status" value="1"/>
</dbReference>
<dbReference type="Proteomes" id="UP000183376">
    <property type="component" value="Chromosome I"/>
</dbReference>
<dbReference type="InterPro" id="IPR001647">
    <property type="entry name" value="HTH_TetR"/>
</dbReference>
<dbReference type="GO" id="GO:0000976">
    <property type="term" value="F:transcription cis-regulatory region binding"/>
    <property type="evidence" value="ECO:0007669"/>
    <property type="project" value="TreeGrafter"/>
</dbReference>
<keyword evidence="2 4" id="KW-0238">DNA-binding</keyword>
<evidence type="ECO:0000256" key="2">
    <source>
        <dbReference type="ARBA" id="ARBA00023125"/>
    </source>
</evidence>
<feature type="DNA-binding region" description="H-T-H motif" evidence="4">
    <location>
        <begin position="28"/>
        <end position="47"/>
    </location>
</feature>
<keyword evidence="1" id="KW-0805">Transcription regulation</keyword>
<accession>A0A1G9ZSK0</accession>
<keyword evidence="7" id="KW-1185">Reference proteome</keyword>